<feature type="compositionally biased region" description="Low complexity" evidence="1">
    <location>
        <begin position="266"/>
        <end position="280"/>
    </location>
</feature>
<dbReference type="AlphaFoldDB" id="A0A1X6YUE9"/>
<proteinExistence type="predicted"/>
<dbReference type="Proteomes" id="UP000193963">
    <property type="component" value="Unassembled WGS sequence"/>
</dbReference>
<keyword evidence="3" id="KW-1185">Reference proteome</keyword>
<reference evidence="2 3" key="1">
    <citation type="submission" date="2017-03" db="EMBL/GenBank/DDBJ databases">
        <authorList>
            <person name="Afonso C.L."/>
            <person name="Miller P.J."/>
            <person name="Scott M.A."/>
            <person name="Spackman E."/>
            <person name="Goraichik I."/>
            <person name="Dimitrov K.M."/>
            <person name="Suarez D.L."/>
            <person name="Swayne D.E."/>
        </authorList>
    </citation>
    <scope>NUCLEOTIDE SEQUENCE [LARGE SCALE GENOMIC DNA]</scope>
    <source>
        <strain evidence="2 3">CECT 7751</strain>
    </source>
</reference>
<feature type="compositionally biased region" description="Low complexity" evidence="1">
    <location>
        <begin position="558"/>
        <end position="568"/>
    </location>
</feature>
<feature type="compositionally biased region" description="Low complexity" evidence="1">
    <location>
        <begin position="719"/>
        <end position="753"/>
    </location>
</feature>
<gene>
    <name evidence="2" type="ORF">PSM7751_01336</name>
</gene>
<feature type="region of interest" description="Disordered" evidence="1">
    <location>
        <begin position="645"/>
        <end position="820"/>
    </location>
</feature>
<feature type="region of interest" description="Disordered" evidence="1">
    <location>
        <begin position="511"/>
        <end position="606"/>
    </location>
</feature>
<evidence type="ECO:0000313" key="3">
    <source>
        <dbReference type="Proteomes" id="UP000193963"/>
    </source>
</evidence>
<feature type="compositionally biased region" description="Low complexity" evidence="1">
    <location>
        <begin position="595"/>
        <end position="606"/>
    </location>
</feature>
<feature type="region of interest" description="Disordered" evidence="1">
    <location>
        <begin position="195"/>
        <end position="479"/>
    </location>
</feature>
<evidence type="ECO:0000256" key="1">
    <source>
        <dbReference type="SAM" id="MobiDB-lite"/>
    </source>
</evidence>
<feature type="compositionally biased region" description="Basic and acidic residues" evidence="1">
    <location>
        <begin position="306"/>
        <end position="318"/>
    </location>
</feature>
<name>A0A1X6YUE9_9RHOB</name>
<feature type="compositionally biased region" description="Low complexity" evidence="1">
    <location>
        <begin position="652"/>
        <end position="662"/>
    </location>
</feature>
<feature type="compositionally biased region" description="Low complexity" evidence="1">
    <location>
        <begin position="408"/>
        <end position="443"/>
    </location>
</feature>
<feature type="compositionally biased region" description="Pro residues" evidence="1">
    <location>
        <begin position="699"/>
        <end position="708"/>
    </location>
</feature>
<organism evidence="2 3">
    <name type="scientific">Pseudooceanicola marinus</name>
    <dbReference type="NCBI Taxonomy" id="396013"/>
    <lineage>
        <taxon>Bacteria</taxon>
        <taxon>Pseudomonadati</taxon>
        <taxon>Pseudomonadota</taxon>
        <taxon>Alphaproteobacteria</taxon>
        <taxon>Rhodobacterales</taxon>
        <taxon>Paracoccaceae</taxon>
        <taxon>Pseudooceanicola</taxon>
    </lineage>
</organism>
<feature type="compositionally biased region" description="Acidic residues" evidence="1">
    <location>
        <begin position="754"/>
        <end position="770"/>
    </location>
</feature>
<sequence>MRPNFALNILADGLHLLHRASPGWEHVGEVSFEEDLAAGLDRLRRLGEALDPAPMRTKLILPNEQIRYMSVFTGATTEDDRRALVMSELDGATPYALKDLAFCWSVSGTTTHVAAVARETLEEAERFAAEHGLNPVSFVAIPGEASYLGEPFFGPTRLADSLLKGETLERDAVQVHVVGKAKLPHLPATAPEAVTRPADAPAQAPRQAGTAATPPAPDAPPSPSPAAEAPAPEVPRETLLTTPDTASDAPTKPAKPARQAPATPNTASDAPTKPATAAAPATPPTAPTASPEAEAADDGPPLTFRARRDLFDRHEAVQKARPTPRPAPTRRTPSGNAQKGKDAGSATPGGFVSIRADRGDTPPPPPTKDTARPTKAPASPKEAPATEPVASKPSAAPQGKASPPAPATPQAAAADAKASTEPTPVAARKTAPPAPTEAPAAPRATRRASDAEQQRAQEAEQLTVFGARPSQQDVPPREGRRLPRLALAAAGVAVVALGAWAFLGGREETVVPQDTTSEIAEAETPQAQPPQDNTTAGESQQAALAPDPEVLPEPTPPAEVAVEEAAPAEPAPAAPEESREAAAPAPPETPMDVRPAPATPAEAAARYAATGIWQRAPQAPVPPVATPLGEIEVAAMAPADRVEDVTGLADTSQSSPLVSFSSPPNPPLPSQRFDLDARGLVAGTEDGARTPEGHLVFAGPPPVVPPSRPEATRVPGDSAADLLPAALTPPATEAPEATAPQATEESEAAIAPDSVEEPDPVEEIAADIVDEIVTAPEDQLRPRLRPEGLAPEAESDPEAEAETTDGAAEEGAEDTQPELEDTGTDLATALALRPRPRPDGFEALVAAAQAAAVVPPTVSIPSPTVSPSAPSQPSVARQATVENAINLNKVNLIGVTGSPSERTALVRLPDGRIRNVQVGDRLDGGRVAAIGDTALRYVKGNRNLLLEMPD</sequence>
<feature type="compositionally biased region" description="Acidic residues" evidence="1">
    <location>
        <begin position="793"/>
        <end position="820"/>
    </location>
</feature>
<evidence type="ECO:0000313" key="2">
    <source>
        <dbReference type="EMBL" id="SLN31182.1"/>
    </source>
</evidence>
<protein>
    <recommendedName>
        <fullName evidence="4">Type IV pilus biogenesis</fullName>
    </recommendedName>
</protein>
<feature type="compositionally biased region" description="Low complexity" evidence="1">
    <location>
        <begin position="196"/>
        <end position="213"/>
    </location>
</feature>
<accession>A0A1X6YUE9</accession>
<evidence type="ECO:0008006" key="4">
    <source>
        <dbReference type="Google" id="ProtNLM"/>
    </source>
</evidence>
<feature type="compositionally biased region" description="Basic and acidic residues" evidence="1">
    <location>
        <begin position="447"/>
        <end position="458"/>
    </location>
</feature>
<dbReference type="EMBL" id="FWFN01000002">
    <property type="protein sequence ID" value="SLN31182.1"/>
    <property type="molecule type" value="Genomic_DNA"/>
</dbReference>
<feature type="compositionally biased region" description="Pro residues" evidence="1">
    <location>
        <begin position="214"/>
        <end position="224"/>
    </location>
</feature>
<feature type="compositionally biased region" description="Polar residues" evidence="1">
    <location>
        <begin position="525"/>
        <end position="542"/>
    </location>
</feature>